<name>A0ABP9PV62_9PSEU</name>
<dbReference type="InterPro" id="IPR027417">
    <property type="entry name" value="P-loop_NTPase"/>
</dbReference>
<keyword evidence="3" id="KW-0547">Nucleotide-binding</keyword>
<dbReference type="InterPro" id="IPR017871">
    <property type="entry name" value="ABC_transporter-like_CS"/>
</dbReference>
<gene>
    <name evidence="6" type="ORF">GCM10023321_21830</name>
</gene>
<protein>
    <submittedName>
        <fullName evidence="6">Sugar ABC transporter ATP-binding protein</fullName>
    </submittedName>
</protein>
<evidence type="ECO:0000256" key="1">
    <source>
        <dbReference type="ARBA" id="ARBA00022448"/>
    </source>
</evidence>
<dbReference type="Pfam" id="PF00005">
    <property type="entry name" value="ABC_tran"/>
    <property type="match status" value="2"/>
</dbReference>
<dbReference type="PANTHER" id="PTHR43790:SF9">
    <property type="entry name" value="GALACTOFURANOSE TRANSPORTER ATP-BINDING PROTEIN YTFR"/>
    <property type="match status" value="1"/>
</dbReference>
<dbReference type="Proteomes" id="UP001428817">
    <property type="component" value="Unassembled WGS sequence"/>
</dbReference>
<dbReference type="InterPro" id="IPR003593">
    <property type="entry name" value="AAA+_ATPase"/>
</dbReference>
<dbReference type="GO" id="GO:0005524">
    <property type="term" value="F:ATP binding"/>
    <property type="evidence" value="ECO:0007669"/>
    <property type="project" value="UniProtKB-KW"/>
</dbReference>
<keyword evidence="1" id="KW-0813">Transport</keyword>
<dbReference type="CDD" id="cd03215">
    <property type="entry name" value="ABC_Carb_Monos_II"/>
    <property type="match status" value="1"/>
</dbReference>
<organism evidence="6 7">
    <name type="scientific">Pseudonocardia eucalypti</name>
    <dbReference type="NCBI Taxonomy" id="648755"/>
    <lineage>
        <taxon>Bacteria</taxon>
        <taxon>Bacillati</taxon>
        <taxon>Actinomycetota</taxon>
        <taxon>Actinomycetes</taxon>
        <taxon>Pseudonocardiales</taxon>
        <taxon>Pseudonocardiaceae</taxon>
        <taxon>Pseudonocardia</taxon>
    </lineage>
</organism>
<feature type="domain" description="ABC transporter" evidence="5">
    <location>
        <begin position="5"/>
        <end position="509"/>
    </location>
</feature>
<sequence>MVALLTLAGIRKSYGPVRVLHGVDFEVRAGEVHALVGENGAGKSTLIKIASGAETLDAGEITIAGRRLAGGSTAEALAAGLATVYQEPQLFGELSVAENVFLGRELTRRRLLDRSRQRAEVVALLRRLGLDPAIADSRVADLPVAEQQLVSIAKALSRRGRSADAALRGRDARVLVLDEPSAILTDSEIERLFTAIRAARADGVGIVYISHRLDELAQIADRVTVLRDGRVVADRPSAELSVREIAELMVGGELTESAGRGSVDQDAPVVLGVTGLSRPPAFTEVSFELHAGEIVALYGLVGSGTEHIANALYGIDPATSGTVVVHDRPVTLRRPSDAARAGIGLVPANRKVAGVFESKSVAFNISVGNLVRLSRPRYWVDRAAERRVAADFVRRVAIKTPGVNSLVGTLSGGNQQKVVISRALVDRPEVLLLNEPTQGVDVGAKEEIHQLVRGQAEQGSAVLVVSTDLPEVLRLADRLLVVRAGRITASFGPGASQADVLAAAAGDVSEARS</sequence>
<proteinExistence type="predicted"/>
<dbReference type="SUPFAM" id="SSF52540">
    <property type="entry name" value="P-loop containing nucleoside triphosphate hydrolases"/>
    <property type="match status" value="2"/>
</dbReference>
<evidence type="ECO:0000256" key="3">
    <source>
        <dbReference type="ARBA" id="ARBA00022741"/>
    </source>
</evidence>
<dbReference type="Gene3D" id="3.40.50.300">
    <property type="entry name" value="P-loop containing nucleotide triphosphate hydrolases"/>
    <property type="match status" value="2"/>
</dbReference>
<evidence type="ECO:0000313" key="7">
    <source>
        <dbReference type="Proteomes" id="UP001428817"/>
    </source>
</evidence>
<dbReference type="PROSITE" id="PS50893">
    <property type="entry name" value="ABC_TRANSPORTER_2"/>
    <property type="match status" value="1"/>
</dbReference>
<keyword evidence="2" id="KW-0677">Repeat</keyword>
<evidence type="ECO:0000313" key="6">
    <source>
        <dbReference type="EMBL" id="GAA5152695.1"/>
    </source>
</evidence>
<keyword evidence="4 6" id="KW-0067">ATP-binding</keyword>
<dbReference type="InterPro" id="IPR003439">
    <property type="entry name" value="ABC_transporter-like_ATP-bd"/>
</dbReference>
<dbReference type="RefSeq" id="WP_185066405.1">
    <property type="nucleotide sequence ID" value="NZ_BAABJP010000007.1"/>
</dbReference>
<dbReference type="CDD" id="cd03216">
    <property type="entry name" value="ABC_Carb_Monos_I"/>
    <property type="match status" value="1"/>
</dbReference>
<evidence type="ECO:0000256" key="4">
    <source>
        <dbReference type="ARBA" id="ARBA00022840"/>
    </source>
</evidence>
<dbReference type="PANTHER" id="PTHR43790">
    <property type="entry name" value="CARBOHYDRATE TRANSPORT ATP-BINDING PROTEIN MG119-RELATED"/>
    <property type="match status" value="1"/>
</dbReference>
<evidence type="ECO:0000256" key="2">
    <source>
        <dbReference type="ARBA" id="ARBA00022737"/>
    </source>
</evidence>
<dbReference type="PROSITE" id="PS00211">
    <property type="entry name" value="ABC_TRANSPORTER_1"/>
    <property type="match status" value="1"/>
</dbReference>
<dbReference type="InterPro" id="IPR050107">
    <property type="entry name" value="ABC_carbohydrate_import_ATPase"/>
</dbReference>
<accession>A0ABP9PV62</accession>
<dbReference type="EMBL" id="BAABJP010000007">
    <property type="protein sequence ID" value="GAA5152695.1"/>
    <property type="molecule type" value="Genomic_DNA"/>
</dbReference>
<reference evidence="7" key="1">
    <citation type="journal article" date="2019" name="Int. J. Syst. Evol. Microbiol.">
        <title>The Global Catalogue of Microorganisms (GCM) 10K type strain sequencing project: providing services to taxonomists for standard genome sequencing and annotation.</title>
        <authorList>
            <consortium name="The Broad Institute Genomics Platform"/>
            <consortium name="The Broad Institute Genome Sequencing Center for Infectious Disease"/>
            <person name="Wu L."/>
            <person name="Ma J."/>
        </authorList>
    </citation>
    <scope>NUCLEOTIDE SEQUENCE [LARGE SCALE GENOMIC DNA]</scope>
    <source>
        <strain evidence="7">JCM 18303</strain>
    </source>
</reference>
<comment type="caution">
    <text evidence="6">The sequence shown here is derived from an EMBL/GenBank/DDBJ whole genome shotgun (WGS) entry which is preliminary data.</text>
</comment>
<dbReference type="SMART" id="SM00382">
    <property type="entry name" value="AAA"/>
    <property type="match status" value="2"/>
</dbReference>
<keyword evidence="7" id="KW-1185">Reference proteome</keyword>
<evidence type="ECO:0000259" key="5">
    <source>
        <dbReference type="PROSITE" id="PS50893"/>
    </source>
</evidence>